<evidence type="ECO:0000313" key="2">
    <source>
        <dbReference type="EMBL" id="MBW0593655.1"/>
    </source>
</evidence>
<name>A0A9Q3L4N2_9BASI</name>
<dbReference type="Proteomes" id="UP000765509">
    <property type="component" value="Unassembled WGS sequence"/>
</dbReference>
<accession>A0A9Q3L4N2</accession>
<dbReference type="AlphaFoldDB" id="A0A9Q3L4N2"/>
<feature type="non-terminal residue" evidence="2">
    <location>
        <position position="1"/>
    </location>
</feature>
<feature type="region of interest" description="Disordered" evidence="1">
    <location>
        <begin position="1"/>
        <end position="93"/>
    </location>
</feature>
<evidence type="ECO:0000313" key="3">
    <source>
        <dbReference type="Proteomes" id="UP000765509"/>
    </source>
</evidence>
<proteinExistence type="predicted"/>
<protein>
    <submittedName>
        <fullName evidence="2">Uncharacterized protein</fullName>
    </submittedName>
</protein>
<comment type="caution">
    <text evidence="2">The sequence shown here is derived from an EMBL/GenBank/DDBJ whole genome shotgun (WGS) entry which is preliminary data.</text>
</comment>
<organism evidence="2 3">
    <name type="scientific">Austropuccinia psidii MF-1</name>
    <dbReference type="NCBI Taxonomy" id="1389203"/>
    <lineage>
        <taxon>Eukaryota</taxon>
        <taxon>Fungi</taxon>
        <taxon>Dikarya</taxon>
        <taxon>Basidiomycota</taxon>
        <taxon>Pucciniomycotina</taxon>
        <taxon>Pucciniomycetes</taxon>
        <taxon>Pucciniales</taxon>
        <taxon>Sphaerophragmiaceae</taxon>
        <taxon>Austropuccinia</taxon>
    </lineage>
</organism>
<reference evidence="2" key="1">
    <citation type="submission" date="2021-03" db="EMBL/GenBank/DDBJ databases">
        <title>Draft genome sequence of rust myrtle Austropuccinia psidii MF-1, a brazilian biotype.</title>
        <authorList>
            <person name="Quecine M.C."/>
            <person name="Pachon D.M.R."/>
            <person name="Bonatelli M.L."/>
            <person name="Correr F.H."/>
            <person name="Franceschini L.M."/>
            <person name="Leite T.F."/>
            <person name="Margarido G.R.A."/>
            <person name="Almeida C.A."/>
            <person name="Ferrarezi J.A."/>
            <person name="Labate C.A."/>
        </authorList>
    </citation>
    <scope>NUCLEOTIDE SEQUENCE</scope>
    <source>
        <strain evidence="2">MF-1</strain>
    </source>
</reference>
<keyword evidence="3" id="KW-1185">Reference proteome</keyword>
<sequence length="93" mass="10611">LMPSSIDLSNPPPRPPSNGHFTPRPERKPNPRQQDTPVPHLPLKQNLWKPTPGPSGTQWLEDLFRKPYQYNEPPIPGQSPSSEPHQEFFGLWA</sequence>
<dbReference type="EMBL" id="AVOT02155883">
    <property type="protein sequence ID" value="MBW0593655.1"/>
    <property type="molecule type" value="Genomic_DNA"/>
</dbReference>
<evidence type="ECO:0000256" key="1">
    <source>
        <dbReference type="SAM" id="MobiDB-lite"/>
    </source>
</evidence>
<gene>
    <name evidence="2" type="ORF">O181_133370</name>
</gene>